<dbReference type="Proteomes" id="UP000314294">
    <property type="component" value="Unassembled WGS sequence"/>
</dbReference>
<evidence type="ECO:0000313" key="1">
    <source>
        <dbReference type="EMBL" id="TNN88487.1"/>
    </source>
</evidence>
<gene>
    <name evidence="1" type="ORF">EYF80_001270</name>
</gene>
<proteinExistence type="predicted"/>
<organism evidence="1 2">
    <name type="scientific">Liparis tanakae</name>
    <name type="common">Tanaka's snailfish</name>
    <dbReference type="NCBI Taxonomy" id="230148"/>
    <lineage>
        <taxon>Eukaryota</taxon>
        <taxon>Metazoa</taxon>
        <taxon>Chordata</taxon>
        <taxon>Craniata</taxon>
        <taxon>Vertebrata</taxon>
        <taxon>Euteleostomi</taxon>
        <taxon>Actinopterygii</taxon>
        <taxon>Neopterygii</taxon>
        <taxon>Teleostei</taxon>
        <taxon>Neoteleostei</taxon>
        <taxon>Acanthomorphata</taxon>
        <taxon>Eupercaria</taxon>
        <taxon>Perciformes</taxon>
        <taxon>Cottioidei</taxon>
        <taxon>Cottales</taxon>
        <taxon>Liparidae</taxon>
        <taxon>Liparis</taxon>
    </lineage>
</organism>
<comment type="caution">
    <text evidence="1">The sequence shown here is derived from an EMBL/GenBank/DDBJ whole genome shotgun (WGS) entry which is preliminary data.</text>
</comment>
<sequence length="87" mass="9763">MDDADTRHLDMKLLQLSTDEVDTSKPYILRSLGLARSLVLGMHSGIPSRSSRALRLLWILAEPEADSSSLSWSRLACLDMLSLMAFW</sequence>
<evidence type="ECO:0000313" key="2">
    <source>
        <dbReference type="Proteomes" id="UP000314294"/>
    </source>
</evidence>
<dbReference type="EMBL" id="SRLO01000005">
    <property type="protein sequence ID" value="TNN88487.1"/>
    <property type="molecule type" value="Genomic_DNA"/>
</dbReference>
<name>A0A4Z2JEU4_9TELE</name>
<protein>
    <submittedName>
        <fullName evidence="1">Uncharacterized protein</fullName>
    </submittedName>
</protein>
<accession>A0A4Z2JEU4</accession>
<reference evidence="1 2" key="1">
    <citation type="submission" date="2019-03" db="EMBL/GenBank/DDBJ databases">
        <title>First draft genome of Liparis tanakae, snailfish: a comprehensive survey of snailfish specific genes.</title>
        <authorList>
            <person name="Kim W."/>
            <person name="Song I."/>
            <person name="Jeong J.-H."/>
            <person name="Kim D."/>
            <person name="Kim S."/>
            <person name="Ryu S."/>
            <person name="Song J.Y."/>
            <person name="Lee S.K."/>
        </authorList>
    </citation>
    <scope>NUCLEOTIDE SEQUENCE [LARGE SCALE GENOMIC DNA]</scope>
    <source>
        <tissue evidence="1">Muscle</tissue>
    </source>
</reference>
<keyword evidence="2" id="KW-1185">Reference proteome</keyword>
<dbReference type="AlphaFoldDB" id="A0A4Z2JEU4"/>